<dbReference type="InterPro" id="IPR020846">
    <property type="entry name" value="MFS_dom"/>
</dbReference>
<evidence type="ECO:0000256" key="5">
    <source>
        <dbReference type="ARBA" id="ARBA00022597"/>
    </source>
</evidence>
<dbReference type="STRING" id="860235.AOZ06_31655"/>
<comment type="subcellular location">
    <subcellularLocation>
        <location evidence="1">Cell membrane</location>
        <topology evidence="1">Multi-pass membrane protein</topology>
    </subcellularLocation>
</comment>
<dbReference type="OrthoDB" id="7337792at2"/>
<dbReference type="Proteomes" id="UP000063699">
    <property type="component" value="Chromosome"/>
</dbReference>
<evidence type="ECO:0000256" key="3">
    <source>
        <dbReference type="ARBA" id="ARBA00022448"/>
    </source>
</evidence>
<feature type="transmembrane region" description="Helical" evidence="9">
    <location>
        <begin position="216"/>
        <end position="240"/>
    </location>
</feature>
<dbReference type="AlphaFoldDB" id="A0A0N9I4P1"/>
<dbReference type="Gene3D" id="1.20.1250.20">
    <property type="entry name" value="MFS general substrate transporter like domains"/>
    <property type="match status" value="2"/>
</dbReference>
<dbReference type="InterPro" id="IPR036259">
    <property type="entry name" value="MFS_trans_sf"/>
</dbReference>
<evidence type="ECO:0000313" key="12">
    <source>
        <dbReference type="Proteomes" id="UP000063699"/>
    </source>
</evidence>
<dbReference type="SUPFAM" id="SSF103473">
    <property type="entry name" value="MFS general substrate transporter"/>
    <property type="match status" value="1"/>
</dbReference>
<evidence type="ECO:0000256" key="4">
    <source>
        <dbReference type="ARBA" id="ARBA00022475"/>
    </source>
</evidence>
<dbReference type="PROSITE" id="PS50850">
    <property type="entry name" value="MFS"/>
    <property type="match status" value="1"/>
</dbReference>
<feature type="transmembrane region" description="Helical" evidence="9">
    <location>
        <begin position="368"/>
        <end position="387"/>
    </location>
</feature>
<evidence type="ECO:0000259" key="10">
    <source>
        <dbReference type="PROSITE" id="PS50850"/>
    </source>
</evidence>
<sequence length="397" mass="41244">MTTAASATHTSLSIRSLLPLAAICVPIGVSNALTWPFLALFLSDEVHASSAALGAFMLVSPLAGLVASSWLGRLSDTRAMRRNLLVGGAVSGALGAAAFAVVRNYWALLAVSVTLVAISSCLLAQMFAYTRQSLERTNPAKASFGVSIMRTLLSLAWVGGPPLAALLLDKTGFEGLFFGASALFLVVALMSARMPELGLQPQATQDESGGTVRRQIVFAAIGLVLLQGGSALGVNAMPLFVTDVLHGTTGDAGLVLGLCAALEIPIILWFGHLATRFDQHRIVLLGGSVALAYHTVMLMTGAVWHVAAGQLLSAIAIAAVMGVGLTYFQALAPDRPGFATTLYSNTLTVGIMLAGPLLGLAQELGYRTAYLMSLVLVVLGLLSLFLGRPRRAAATSV</sequence>
<dbReference type="GO" id="GO:0022857">
    <property type="term" value="F:transmembrane transporter activity"/>
    <property type="evidence" value="ECO:0007669"/>
    <property type="project" value="InterPro"/>
</dbReference>
<proteinExistence type="inferred from homology"/>
<evidence type="ECO:0000256" key="6">
    <source>
        <dbReference type="ARBA" id="ARBA00022692"/>
    </source>
</evidence>
<keyword evidence="4" id="KW-1003">Cell membrane</keyword>
<dbReference type="PANTHER" id="PTHR23535:SF2">
    <property type="entry name" value="SUGAR EFFLUX TRANSPORTER A-RELATED"/>
    <property type="match status" value="1"/>
</dbReference>
<evidence type="ECO:0000256" key="9">
    <source>
        <dbReference type="SAM" id="Phobius"/>
    </source>
</evidence>
<dbReference type="KEGG" id="kphy:AOZ06_31655"/>
<keyword evidence="6 9" id="KW-0812">Transmembrane</keyword>
<evidence type="ECO:0000256" key="7">
    <source>
        <dbReference type="ARBA" id="ARBA00022989"/>
    </source>
</evidence>
<evidence type="ECO:0000256" key="8">
    <source>
        <dbReference type="ARBA" id="ARBA00023136"/>
    </source>
</evidence>
<feature type="transmembrane region" description="Helical" evidence="9">
    <location>
        <begin position="108"/>
        <end position="130"/>
    </location>
</feature>
<dbReference type="GO" id="GO:0005886">
    <property type="term" value="C:plasma membrane"/>
    <property type="evidence" value="ECO:0007669"/>
    <property type="project" value="UniProtKB-SubCell"/>
</dbReference>
<keyword evidence="12" id="KW-1185">Reference proteome</keyword>
<feature type="transmembrane region" description="Helical" evidence="9">
    <location>
        <begin position="176"/>
        <end position="195"/>
    </location>
</feature>
<evidence type="ECO:0000256" key="2">
    <source>
        <dbReference type="ARBA" id="ARBA00006523"/>
    </source>
</evidence>
<feature type="transmembrane region" description="Helical" evidence="9">
    <location>
        <begin position="142"/>
        <end position="164"/>
    </location>
</feature>
<dbReference type="CDD" id="cd17471">
    <property type="entry name" value="MFS_Set"/>
    <property type="match status" value="1"/>
</dbReference>
<organism evidence="11 12">
    <name type="scientific">Kibdelosporangium phytohabitans</name>
    <dbReference type="NCBI Taxonomy" id="860235"/>
    <lineage>
        <taxon>Bacteria</taxon>
        <taxon>Bacillati</taxon>
        <taxon>Actinomycetota</taxon>
        <taxon>Actinomycetes</taxon>
        <taxon>Pseudonocardiales</taxon>
        <taxon>Pseudonocardiaceae</taxon>
        <taxon>Kibdelosporangium</taxon>
    </lineage>
</organism>
<keyword evidence="7 9" id="KW-1133">Transmembrane helix</keyword>
<feature type="transmembrane region" description="Helical" evidence="9">
    <location>
        <begin position="48"/>
        <end position="72"/>
    </location>
</feature>
<feature type="transmembrane region" description="Helical" evidence="9">
    <location>
        <begin position="342"/>
        <end position="362"/>
    </location>
</feature>
<evidence type="ECO:0000313" key="11">
    <source>
        <dbReference type="EMBL" id="ALG10837.1"/>
    </source>
</evidence>
<feature type="transmembrane region" description="Helical" evidence="9">
    <location>
        <begin position="84"/>
        <end position="102"/>
    </location>
</feature>
<feature type="transmembrane region" description="Helical" evidence="9">
    <location>
        <begin position="20"/>
        <end position="42"/>
    </location>
</feature>
<keyword evidence="3" id="KW-0813">Transport</keyword>
<feature type="domain" description="Major facilitator superfamily (MFS) profile" evidence="10">
    <location>
        <begin position="215"/>
        <end position="397"/>
    </location>
</feature>
<gene>
    <name evidence="11" type="ORF">AOZ06_31655</name>
</gene>
<reference evidence="11 12" key="1">
    <citation type="submission" date="2015-07" db="EMBL/GenBank/DDBJ databases">
        <title>Genome sequencing of Kibdelosporangium phytohabitans.</title>
        <authorList>
            <person name="Qin S."/>
            <person name="Xing K."/>
        </authorList>
    </citation>
    <scope>NUCLEOTIDE SEQUENCE [LARGE SCALE GENOMIC DNA]</scope>
    <source>
        <strain evidence="11 12">KLBMP1111</strain>
    </source>
</reference>
<protein>
    <submittedName>
        <fullName evidence="11">MFS transporter</fullName>
    </submittedName>
</protein>
<evidence type="ECO:0000256" key="1">
    <source>
        <dbReference type="ARBA" id="ARBA00004651"/>
    </source>
</evidence>
<feature type="transmembrane region" description="Helical" evidence="9">
    <location>
        <begin position="252"/>
        <end position="270"/>
    </location>
</feature>
<feature type="transmembrane region" description="Helical" evidence="9">
    <location>
        <begin position="282"/>
        <end position="305"/>
    </location>
</feature>
<accession>A0A0N9I4P1</accession>
<dbReference type="PANTHER" id="PTHR23535">
    <property type="entry name" value="SUGAR EFFLUX TRANSPORTER A-RELATED"/>
    <property type="match status" value="1"/>
</dbReference>
<keyword evidence="8 9" id="KW-0472">Membrane</keyword>
<dbReference type="Pfam" id="PF07690">
    <property type="entry name" value="MFS_1"/>
    <property type="match status" value="1"/>
</dbReference>
<dbReference type="RefSeq" id="WP_054292739.1">
    <property type="nucleotide sequence ID" value="NZ_CP012752.1"/>
</dbReference>
<dbReference type="EMBL" id="CP012752">
    <property type="protein sequence ID" value="ALG10837.1"/>
    <property type="molecule type" value="Genomic_DNA"/>
</dbReference>
<name>A0A0N9I4P1_9PSEU</name>
<feature type="transmembrane region" description="Helical" evidence="9">
    <location>
        <begin position="311"/>
        <end position="330"/>
    </location>
</feature>
<dbReference type="InterPro" id="IPR011701">
    <property type="entry name" value="MFS"/>
</dbReference>
<comment type="similarity">
    <text evidence="2">Belongs to the major facilitator superfamily. Set transporter family.</text>
</comment>
<keyword evidence="5" id="KW-0762">Sugar transport</keyword>